<feature type="compositionally biased region" description="Polar residues" evidence="1">
    <location>
        <begin position="236"/>
        <end position="245"/>
    </location>
</feature>
<feature type="compositionally biased region" description="Low complexity" evidence="1">
    <location>
        <begin position="150"/>
        <end position="159"/>
    </location>
</feature>
<dbReference type="InterPro" id="IPR041105">
    <property type="entry name" value="TDP-43_N"/>
</dbReference>
<dbReference type="OrthoDB" id="2020831at2759"/>
<feature type="compositionally biased region" description="Low complexity" evidence="1">
    <location>
        <begin position="258"/>
        <end position="274"/>
    </location>
</feature>
<proteinExistence type="predicted"/>
<accession>A0A7D9IM38</accession>
<feature type="region of interest" description="Disordered" evidence="1">
    <location>
        <begin position="223"/>
        <end position="245"/>
    </location>
</feature>
<dbReference type="Pfam" id="PF18694">
    <property type="entry name" value="TDP-43_N"/>
    <property type="match status" value="1"/>
</dbReference>
<feature type="region of interest" description="Disordered" evidence="1">
    <location>
        <begin position="149"/>
        <end position="183"/>
    </location>
</feature>
<name>A0A7D9IM38_PARCT</name>
<evidence type="ECO:0000256" key="1">
    <source>
        <dbReference type="SAM" id="MobiDB-lite"/>
    </source>
</evidence>
<evidence type="ECO:0000313" key="2">
    <source>
        <dbReference type="EMBL" id="CAB4013804.1"/>
    </source>
</evidence>
<organism evidence="2 3">
    <name type="scientific">Paramuricea clavata</name>
    <name type="common">Red gorgonian</name>
    <name type="synonym">Violescent sea-whip</name>
    <dbReference type="NCBI Taxonomy" id="317549"/>
    <lineage>
        <taxon>Eukaryota</taxon>
        <taxon>Metazoa</taxon>
        <taxon>Cnidaria</taxon>
        <taxon>Anthozoa</taxon>
        <taxon>Octocorallia</taxon>
        <taxon>Malacalcyonacea</taxon>
        <taxon>Plexauridae</taxon>
        <taxon>Paramuricea</taxon>
    </lineage>
</organism>
<gene>
    <name evidence="2" type="ORF">PACLA_8A046321</name>
</gene>
<comment type="caution">
    <text evidence="2">The sequence shown here is derived from an EMBL/GenBank/DDBJ whole genome shotgun (WGS) entry which is preliminary data.</text>
</comment>
<feature type="compositionally biased region" description="Basic and acidic residues" evidence="1">
    <location>
        <begin position="161"/>
        <end position="183"/>
    </location>
</feature>
<dbReference type="CDD" id="cd19609">
    <property type="entry name" value="NTD_TDP-43"/>
    <property type="match status" value="1"/>
</dbReference>
<feature type="compositionally biased region" description="Basic residues" evidence="1">
    <location>
        <begin position="225"/>
        <end position="234"/>
    </location>
</feature>
<keyword evidence="3" id="KW-1185">Reference proteome</keyword>
<evidence type="ECO:0000313" key="3">
    <source>
        <dbReference type="Proteomes" id="UP001152795"/>
    </source>
</evidence>
<reference evidence="2" key="1">
    <citation type="submission" date="2020-04" db="EMBL/GenBank/DDBJ databases">
        <authorList>
            <person name="Alioto T."/>
            <person name="Alioto T."/>
            <person name="Gomez Garrido J."/>
        </authorList>
    </citation>
    <scope>NUCLEOTIDE SEQUENCE</scope>
    <source>
        <strain evidence="2">A484AB</strain>
    </source>
</reference>
<dbReference type="AlphaFoldDB" id="A0A7D9IM38"/>
<feature type="region of interest" description="Disordered" evidence="1">
    <location>
        <begin position="258"/>
        <end position="326"/>
    </location>
</feature>
<protein>
    <submittedName>
        <fullName evidence="2">Uncharacterized protein</fullName>
    </submittedName>
</protein>
<feature type="compositionally biased region" description="Polar residues" evidence="1">
    <location>
        <begin position="275"/>
        <end position="287"/>
    </location>
</feature>
<dbReference type="EMBL" id="CACRXK020008028">
    <property type="protein sequence ID" value="CAB4013804.1"/>
    <property type="molecule type" value="Genomic_DNA"/>
</dbReference>
<dbReference type="Proteomes" id="UP001152795">
    <property type="component" value="Unassembled WGS sequence"/>
</dbReference>
<sequence>MEISGEAEVFVKINESGIADSYVTEIPTEPDASLHILNIQAQFPETTGLRYRSETNTWRAVRRLDNTLFAPHGGWGDKIYAVVKPIAVNLAPNVKHGHDKPEVLKSSKVMSKSSQRTISSDFTLGPPNELLKMAREKVKADGYEYKKGYSRSVSSSSSSGGDDHAGKKDLDKSAKRKHMDAEERKKAITNIKALLDNETTQLLKQKYEYEGQLASLERKEAKSQWYKKKVKRKPALNSSESHTARSLSIAEMLSKADTTTLSTSNTNASPASAAIQRSVNDTNASTKYSDEPSISIINVPDEDPASAQHSDASADTLPLDDSDDLF</sequence>